<dbReference type="OrthoDB" id="2966606at2759"/>
<dbReference type="EMBL" id="ML769597">
    <property type="protein sequence ID" value="KAE9392380.1"/>
    <property type="molecule type" value="Genomic_DNA"/>
</dbReference>
<organism evidence="1 2">
    <name type="scientific">Gymnopus androsaceus JB14</name>
    <dbReference type="NCBI Taxonomy" id="1447944"/>
    <lineage>
        <taxon>Eukaryota</taxon>
        <taxon>Fungi</taxon>
        <taxon>Dikarya</taxon>
        <taxon>Basidiomycota</taxon>
        <taxon>Agaricomycotina</taxon>
        <taxon>Agaricomycetes</taxon>
        <taxon>Agaricomycetidae</taxon>
        <taxon>Agaricales</taxon>
        <taxon>Marasmiineae</taxon>
        <taxon>Omphalotaceae</taxon>
        <taxon>Gymnopus</taxon>
    </lineage>
</organism>
<dbReference type="AlphaFoldDB" id="A0A6A4H3U2"/>
<dbReference type="Proteomes" id="UP000799118">
    <property type="component" value="Unassembled WGS sequence"/>
</dbReference>
<evidence type="ECO:0000313" key="2">
    <source>
        <dbReference type="Proteomes" id="UP000799118"/>
    </source>
</evidence>
<gene>
    <name evidence="1" type="ORF">BT96DRAFT_830690</name>
</gene>
<evidence type="ECO:0000313" key="1">
    <source>
        <dbReference type="EMBL" id="KAE9392380.1"/>
    </source>
</evidence>
<protein>
    <submittedName>
        <fullName evidence="1">Uncharacterized protein</fullName>
    </submittedName>
</protein>
<sequence length="83" mass="9043">MTASVVKADSCNDSGVYCGQSLLNKGNYMDHIIQVLQANKQPTDKQHIIDSLFDYVSNGDIVYEEFCANGCGGIGNTEDDFCL</sequence>
<proteinExistence type="predicted"/>
<keyword evidence="2" id="KW-1185">Reference proteome</keyword>
<reference evidence="1" key="1">
    <citation type="journal article" date="2019" name="Environ. Microbiol.">
        <title>Fungal ecological strategies reflected in gene transcription - a case study of two litter decomposers.</title>
        <authorList>
            <person name="Barbi F."/>
            <person name="Kohler A."/>
            <person name="Barry K."/>
            <person name="Baskaran P."/>
            <person name="Daum C."/>
            <person name="Fauchery L."/>
            <person name="Ihrmark K."/>
            <person name="Kuo A."/>
            <person name="LaButti K."/>
            <person name="Lipzen A."/>
            <person name="Morin E."/>
            <person name="Grigoriev I.V."/>
            <person name="Henrissat B."/>
            <person name="Lindahl B."/>
            <person name="Martin F."/>
        </authorList>
    </citation>
    <scope>NUCLEOTIDE SEQUENCE</scope>
    <source>
        <strain evidence="1">JB14</strain>
    </source>
</reference>
<accession>A0A6A4H3U2</accession>
<name>A0A6A4H3U2_9AGAR</name>